<name>A0A382CM50_9ZZZZ</name>
<feature type="domain" description="Sulfatase N-terminal" evidence="3">
    <location>
        <begin position="24"/>
        <end position="159"/>
    </location>
</feature>
<proteinExistence type="inferred from homology"/>
<dbReference type="InterPro" id="IPR017850">
    <property type="entry name" value="Alkaline_phosphatase_core_sf"/>
</dbReference>
<dbReference type="EMBL" id="UINC01034863">
    <property type="protein sequence ID" value="SVB26363.1"/>
    <property type="molecule type" value="Genomic_DNA"/>
</dbReference>
<dbReference type="AlphaFoldDB" id="A0A382CM50"/>
<dbReference type="PANTHER" id="PTHR42693:SF53">
    <property type="entry name" value="ENDO-4-O-SULFATASE"/>
    <property type="match status" value="1"/>
</dbReference>
<accession>A0A382CM50</accession>
<dbReference type="InterPro" id="IPR050738">
    <property type="entry name" value="Sulfatase"/>
</dbReference>
<dbReference type="PANTHER" id="PTHR42693">
    <property type="entry name" value="ARYLSULFATASE FAMILY MEMBER"/>
    <property type="match status" value="1"/>
</dbReference>
<sequence>MRRIAVSFLIALASALQAKDAPRPNIVLIMADDMGFSDIGCYGGEIQTPNLDKLAANGLRYTQFYNTARCCPTRASLMTGLYAHQAGVGAMTIPTTTPGYAGHITRECVTIAEVLKVAGYATFMTGKWHLTANSYKGATGSKKNWPRQRGFDRFFGTIAGAGSFF</sequence>
<dbReference type="GO" id="GO:0004065">
    <property type="term" value="F:arylsulfatase activity"/>
    <property type="evidence" value="ECO:0007669"/>
    <property type="project" value="TreeGrafter"/>
</dbReference>
<evidence type="ECO:0000256" key="2">
    <source>
        <dbReference type="ARBA" id="ARBA00022801"/>
    </source>
</evidence>
<reference evidence="4" key="1">
    <citation type="submission" date="2018-05" db="EMBL/GenBank/DDBJ databases">
        <authorList>
            <person name="Lanie J.A."/>
            <person name="Ng W.-L."/>
            <person name="Kazmierczak K.M."/>
            <person name="Andrzejewski T.M."/>
            <person name="Davidsen T.M."/>
            <person name="Wayne K.J."/>
            <person name="Tettelin H."/>
            <person name="Glass J.I."/>
            <person name="Rusch D."/>
            <person name="Podicherti R."/>
            <person name="Tsui H.-C.T."/>
            <person name="Winkler M.E."/>
        </authorList>
    </citation>
    <scope>NUCLEOTIDE SEQUENCE</scope>
</reference>
<dbReference type="SUPFAM" id="SSF53649">
    <property type="entry name" value="Alkaline phosphatase-like"/>
    <property type="match status" value="1"/>
</dbReference>
<dbReference type="Gene3D" id="3.40.720.10">
    <property type="entry name" value="Alkaline Phosphatase, subunit A"/>
    <property type="match status" value="1"/>
</dbReference>
<evidence type="ECO:0000313" key="4">
    <source>
        <dbReference type="EMBL" id="SVB26363.1"/>
    </source>
</evidence>
<dbReference type="Pfam" id="PF00884">
    <property type="entry name" value="Sulfatase"/>
    <property type="match status" value="1"/>
</dbReference>
<comment type="similarity">
    <text evidence="1">Belongs to the sulfatase family.</text>
</comment>
<keyword evidence="2" id="KW-0378">Hydrolase</keyword>
<dbReference type="InterPro" id="IPR000917">
    <property type="entry name" value="Sulfatase_N"/>
</dbReference>
<evidence type="ECO:0000256" key="1">
    <source>
        <dbReference type="ARBA" id="ARBA00008779"/>
    </source>
</evidence>
<feature type="non-terminal residue" evidence="4">
    <location>
        <position position="165"/>
    </location>
</feature>
<protein>
    <recommendedName>
        <fullName evidence="3">Sulfatase N-terminal domain-containing protein</fullName>
    </recommendedName>
</protein>
<organism evidence="4">
    <name type="scientific">marine metagenome</name>
    <dbReference type="NCBI Taxonomy" id="408172"/>
    <lineage>
        <taxon>unclassified sequences</taxon>
        <taxon>metagenomes</taxon>
        <taxon>ecological metagenomes</taxon>
    </lineage>
</organism>
<gene>
    <name evidence="4" type="ORF">METZ01_LOCUS179217</name>
</gene>
<evidence type="ECO:0000259" key="3">
    <source>
        <dbReference type="Pfam" id="PF00884"/>
    </source>
</evidence>